<accession>A0A409VSV5</accession>
<proteinExistence type="predicted"/>
<organism evidence="2 3">
    <name type="scientific">Gymnopilus dilepis</name>
    <dbReference type="NCBI Taxonomy" id="231916"/>
    <lineage>
        <taxon>Eukaryota</taxon>
        <taxon>Fungi</taxon>
        <taxon>Dikarya</taxon>
        <taxon>Basidiomycota</taxon>
        <taxon>Agaricomycotina</taxon>
        <taxon>Agaricomycetes</taxon>
        <taxon>Agaricomycetidae</taxon>
        <taxon>Agaricales</taxon>
        <taxon>Agaricineae</taxon>
        <taxon>Hymenogastraceae</taxon>
        <taxon>Gymnopilus</taxon>
    </lineage>
</organism>
<dbReference type="EMBL" id="NHYE01005575">
    <property type="protein sequence ID" value="PPQ69327.1"/>
    <property type="molecule type" value="Genomic_DNA"/>
</dbReference>
<evidence type="ECO:0000313" key="3">
    <source>
        <dbReference type="Proteomes" id="UP000284706"/>
    </source>
</evidence>
<sequence length="448" mass="51100">MIILSLSPDGLQRHLHTLHQWCKDNYLVLSAPKSAIMIFGPIPRSLPVFHIDNVPLPFTDTFKYVGIVFKSTTRDYFSAHYDRMATLARSSAQALFKLELYVGRNRIPPAVARMLYCATVDCHLISGSDVAPDVSQTAIQDLSRVQKRVLRRILLVSKHTPTAPLFTETGIMPVGPRRVLVLLHALAYYIQQPPTDLLTLALKQAHILRLKKKFNYLSDADYALQTASHSTLSLPSLPHLTPEVIAQLQKDLKNHVWSYLEQEIQQNRRLYLLHDRLEPLQDGSYKHIRSTLRHYLVQVSVPAHRRSLTKLLFGESIYYSMSLHGVSDAQRTCRMCHGHIETPEHALLQCWANERVAAIRRTFTSTLGIAQIYHPVLPLSDESAVFWLKKLIFHYDIVPLTAQFVHNVYRVWSGRQLAADNEENDGGEDDSEIEDGEMDVNENDDDDI</sequence>
<name>A0A409VSV5_9AGAR</name>
<evidence type="ECO:0000256" key="1">
    <source>
        <dbReference type="SAM" id="MobiDB-lite"/>
    </source>
</evidence>
<dbReference type="InParanoid" id="A0A409VSV5"/>
<dbReference type="OrthoDB" id="3240817at2759"/>
<reference evidence="2 3" key="1">
    <citation type="journal article" date="2018" name="Evol. Lett.">
        <title>Horizontal gene cluster transfer increased hallucinogenic mushroom diversity.</title>
        <authorList>
            <person name="Reynolds H.T."/>
            <person name="Vijayakumar V."/>
            <person name="Gluck-Thaler E."/>
            <person name="Korotkin H.B."/>
            <person name="Matheny P.B."/>
            <person name="Slot J.C."/>
        </authorList>
    </citation>
    <scope>NUCLEOTIDE SEQUENCE [LARGE SCALE GENOMIC DNA]</scope>
    <source>
        <strain evidence="2 3">SRW20</strain>
    </source>
</reference>
<feature type="compositionally biased region" description="Acidic residues" evidence="1">
    <location>
        <begin position="420"/>
        <end position="448"/>
    </location>
</feature>
<keyword evidence="3" id="KW-1185">Reference proteome</keyword>
<comment type="caution">
    <text evidence="2">The sequence shown here is derived from an EMBL/GenBank/DDBJ whole genome shotgun (WGS) entry which is preliminary data.</text>
</comment>
<dbReference type="STRING" id="231916.A0A409VSV5"/>
<evidence type="ECO:0008006" key="4">
    <source>
        <dbReference type="Google" id="ProtNLM"/>
    </source>
</evidence>
<feature type="region of interest" description="Disordered" evidence="1">
    <location>
        <begin position="419"/>
        <end position="448"/>
    </location>
</feature>
<protein>
    <recommendedName>
        <fullName evidence="4">Reverse transcriptase domain-containing protein</fullName>
    </recommendedName>
</protein>
<gene>
    <name evidence="2" type="ORF">CVT26_002559</name>
</gene>
<dbReference type="AlphaFoldDB" id="A0A409VSV5"/>
<evidence type="ECO:0000313" key="2">
    <source>
        <dbReference type="EMBL" id="PPQ69327.1"/>
    </source>
</evidence>
<dbReference type="Proteomes" id="UP000284706">
    <property type="component" value="Unassembled WGS sequence"/>
</dbReference>